<evidence type="ECO:0000256" key="1">
    <source>
        <dbReference type="ARBA" id="ARBA00004496"/>
    </source>
</evidence>
<evidence type="ECO:0000256" key="4">
    <source>
        <dbReference type="SAM" id="MobiDB-lite"/>
    </source>
</evidence>
<keyword evidence="3" id="KW-0067">ATP-binding</keyword>
<dbReference type="GO" id="GO:0005886">
    <property type="term" value="C:plasma membrane"/>
    <property type="evidence" value="ECO:0007669"/>
    <property type="project" value="TreeGrafter"/>
</dbReference>
<keyword evidence="3" id="KW-0808">Transferase</keyword>
<gene>
    <name evidence="6" type="ORF">AAFF_G00169380</name>
</gene>
<sequence>MASAGPVPSGSVGPTGSGGTRKAASSEVPGSSGTSQTMKKTIGHRGVDPTGETTYKKTTSSALKGAIQLGITHTVGSLSQKAERDVLMQDFVVVESIFFPSEGSNLTPAHRYSDFRFKTYAPIAFRYFRELYGIRPDDYLYSLCNESLIELSNSGASGSVFYVSSDDEFIIKTVQHKEAEFLQKLLPGYFMNLNQNKRTLLPKFYGLYCVQAGGKNIRIVVMNNLLPRSVHMHLKYDMKGSTYKRRASAKERDKASPTYKDLDFIQDLPDGLLMEPDNYNALTKTIQRDCLLLQSFKIMDYSLLVGIHNVDQAGESDQCIRRGQKALFSTAMESIQGEARGKGPLDSADQ</sequence>
<dbReference type="GO" id="GO:0005737">
    <property type="term" value="C:cytoplasm"/>
    <property type="evidence" value="ECO:0007669"/>
    <property type="project" value="UniProtKB-SubCell"/>
</dbReference>
<comment type="subcellular location">
    <subcellularLocation>
        <location evidence="1">Cytoplasm</location>
    </subcellularLocation>
</comment>
<dbReference type="PANTHER" id="PTHR23086:SF54">
    <property type="entry name" value="PHOSPHATIDYLINOSITOL 4-PHOSPHATE 5-KINASE TYPE-1 ALPHA"/>
    <property type="match status" value="1"/>
</dbReference>
<keyword evidence="7" id="KW-1185">Reference proteome</keyword>
<evidence type="ECO:0000256" key="3">
    <source>
        <dbReference type="PROSITE-ProRule" id="PRU00781"/>
    </source>
</evidence>
<dbReference type="Gene3D" id="3.30.800.10">
    <property type="entry name" value="Phosphatidylinositol Phosphate Kinase II Beta"/>
    <property type="match status" value="1"/>
</dbReference>
<evidence type="ECO:0000313" key="7">
    <source>
        <dbReference type="Proteomes" id="UP001221898"/>
    </source>
</evidence>
<dbReference type="InterPro" id="IPR002498">
    <property type="entry name" value="PInositol-4-P-4/5-kinase_core"/>
</dbReference>
<feature type="compositionally biased region" description="Polar residues" evidence="4">
    <location>
        <begin position="28"/>
        <end position="39"/>
    </location>
</feature>
<dbReference type="AlphaFoldDB" id="A0AAD7RLF7"/>
<dbReference type="SMART" id="SM00330">
    <property type="entry name" value="PIPKc"/>
    <property type="match status" value="1"/>
</dbReference>
<dbReference type="InterPro" id="IPR027483">
    <property type="entry name" value="PInositol-4-P-4/5-kinase_C_sf"/>
</dbReference>
<dbReference type="Pfam" id="PF01504">
    <property type="entry name" value="PIP5K"/>
    <property type="match status" value="1"/>
</dbReference>
<dbReference type="GO" id="GO:0005524">
    <property type="term" value="F:ATP binding"/>
    <property type="evidence" value="ECO:0007669"/>
    <property type="project" value="UniProtKB-UniRule"/>
</dbReference>
<dbReference type="EMBL" id="JAINUG010000227">
    <property type="protein sequence ID" value="KAJ8386468.1"/>
    <property type="molecule type" value="Genomic_DNA"/>
</dbReference>
<feature type="region of interest" description="Disordered" evidence="4">
    <location>
        <begin position="1"/>
        <end position="56"/>
    </location>
</feature>
<dbReference type="InterPro" id="IPR023610">
    <property type="entry name" value="PInositol-4/5-P-5/4-kinase"/>
</dbReference>
<dbReference type="PANTHER" id="PTHR23086">
    <property type="entry name" value="PHOSPHATIDYLINOSITOL-4-PHOSPHATE 5-KINASE"/>
    <property type="match status" value="1"/>
</dbReference>
<feature type="compositionally biased region" description="Low complexity" evidence="4">
    <location>
        <begin position="1"/>
        <end position="12"/>
    </location>
</feature>
<evidence type="ECO:0000256" key="2">
    <source>
        <dbReference type="ARBA" id="ARBA00022490"/>
    </source>
</evidence>
<dbReference type="PROSITE" id="PS51455">
    <property type="entry name" value="PIPK"/>
    <property type="match status" value="1"/>
</dbReference>
<organism evidence="6 7">
    <name type="scientific">Aldrovandia affinis</name>
    <dbReference type="NCBI Taxonomy" id="143900"/>
    <lineage>
        <taxon>Eukaryota</taxon>
        <taxon>Metazoa</taxon>
        <taxon>Chordata</taxon>
        <taxon>Craniata</taxon>
        <taxon>Vertebrata</taxon>
        <taxon>Euteleostomi</taxon>
        <taxon>Actinopterygii</taxon>
        <taxon>Neopterygii</taxon>
        <taxon>Teleostei</taxon>
        <taxon>Notacanthiformes</taxon>
        <taxon>Halosauridae</taxon>
        <taxon>Aldrovandia</taxon>
    </lineage>
</organism>
<name>A0AAD7RLF7_9TELE</name>
<keyword evidence="3" id="KW-0547">Nucleotide-binding</keyword>
<comment type="caution">
    <text evidence="6">The sequence shown here is derived from an EMBL/GenBank/DDBJ whole genome shotgun (WGS) entry which is preliminary data.</text>
</comment>
<protein>
    <recommendedName>
        <fullName evidence="5">PIPK domain-containing protein</fullName>
    </recommendedName>
</protein>
<dbReference type="GO" id="GO:0046854">
    <property type="term" value="P:phosphatidylinositol phosphate biosynthetic process"/>
    <property type="evidence" value="ECO:0007669"/>
    <property type="project" value="TreeGrafter"/>
</dbReference>
<dbReference type="FunFam" id="3.30.800.10:FF:000001">
    <property type="entry name" value="phosphatidylinositol 4-phosphate 5-kinase type-1 gamma"/>
    <property type="match status" value="1"/>
</dbReference>
<keyword evidence="3" id="KW-0418">Kinase</keyword>
<dbReference type="Proteomes" id="UP001221898">
    <property type="component" value="Unassembled WGS sequence"/>
</dbReference>
<dbReference type="SUPFAM" id="SSF56104">
    <property type="entry name" value="SAICAR synthase-like"/>
    <property type="match status" value="1"/>
</dbReference>
<dbReference type="GO" id="GO:0016308">
    <property type="term" value="F:1-phosphatidylinositol-4-phosphate 5-kinase activity"/>
    <property type="evidence" value="ECO:0007669"/>
    <property type="project" value="TreeGrafter"/>
</dbReference>
<dbReference type="InterPro" id="IPR027484">
    <property type="entry name" value="PInositol-4-P-5-kinase_N"/>
</dbReference>
<dbReference type="Gene3D" id="3.30.810.10">
    <property type="entry name" value="2-Layer Sandwich"/>
    <property type="match status" value="1"/>
</dbReference>
<feature type="domain" description="PIPK" evidence="5">
    <location>
        <begin position="59"/>
        <end position="350"/>
    </location>
</feature>
<evidence type="ECO:0000313" key="6">
    <source>
        <dbReference type="EMBL" id="KAJ8386468.1"/>
    </source>
</evidence>
<evidence type="ECO:0000259" key="5">
    <source>
        <dbReference type="PROSITE" id="PS51455"/>
    </source>
</evidence>
<proteinExistence type="predicted"/>
<keyword evidence="2" id="KW-0963">Cytoplasm</keyword>
<dbReference type="CDD" id="cd17301">
    <property type="entry name" value="PIPKc_PIP5KI"/>
    <property type="match status" value="1"/>
</dbReference>
<reference evidence="6" key="1">
    <citation type="journal article" date="2023" name="Science">
        <title>Genome structures resolve the early diversification of teleost fishes.</title>
        <authorList>
            <person name="Parey E."/>
            <person name="Louis A."/>
            <person name="Montfort J."/>
            <person name="Bouchez O."/>
            <person name="Roques C."/>
            <person name="Iampietro C."/>
            <person name="Lluch J."/>
            <person name="Castinel A."/>
            <person name="Donnadieu C."/>
            <person name="Desvignes T."/>
            <person name="Floi Bucao C."/>
            <person name="Jouanno E."/>
            <person name="Wen M."/>
            <person name="Mejri S."/>
            <person name="Dirks R."/>
            <person name="Jansen H."/>
            <person name="Henkel C."/>
            <person name="Chen W.J."/>
            <person name="Zahm M."/>
            <person name="Cabau C."/>
            <person name="Klopp C."/>
            <person name="Thompson A.W."/>
            <person name="Robinson-Rechavi M."/>
            <person name="Braasch I."/>
            <person name="Lecointre G."/>
            <person name="Bobe J."/>
            <person name="Postlethwait J.H."/>
            <person name="Berthelot C."/>
            <person name="Roest Crollius H."/>
            <person name="Guiguen Y."/>
        </authorList>
    </citation>
    <scope>NUCLEOTIDE SEQUENCE</scope>
    <source>
        <strain evidence="6">NC1722</strain>
    </source>
</reference>
<accession>A0AAD7RLF7</accession>